<evidence type="ECO:0000313" key="15">
    <source>
        <dbReference type="Proteomes" id="UP000193560"/>
    </source>
</evidence>
<evidence type="ECO:0000256" key="4">
    <source>
        <dbReference type="ARBA" id="ARBA00022692"/>
    </source>
</evidence>
<dbReference type="EC" id="2.3.2.27" evidence="3"/>
<proteinExistence type="predicted"/>
<dbReference type="InterPro" id="IPR001841">
    <property type="entry name" value="Znf_RING"/>
</dbReference>
<comment type="caution">
    <text evidence="14">The sequence shown here is derived from an EMBL/GenBank/DDBJ whole genome shotgun (WGS) entry which is preliminary data.</text>
</comment>
<dbReference type="Pfam" id="PF13639">
    <property type="entry name" value="zf-RING_2"/>
    <property type="match status" value="1"/>
</dbReference>
<keyword evidence="15" id="KW-1185">Reference proteome</keyword>
<dbReference type="InterPro" id="IPR051653">
    <property type="entry name" value="E3_ligase_sorting_rcpt"/>
</dbReference>
<protein>
    <recommendedName>
        <fullName evidence="3">RING-type E3 ubiquitin transferase</fullName>
        <ecNumber evidence="3">2.3.2.27</ecNumber>
    </recommendedName>
</protein>
<dbReference type="InterPro" id="IPR046450">
    <property type="entry name" value="PA_dom_sf"/>
</dbReference>
<accession>A0A1X2HXD9</accession>
<dbReference type="InterPro" id="IPR003137">
    <property type="entry name" value="PA_domain"/>
</dbReference>
<feature type="chain" id="PRO_5012981945" description="RING-type E3 ubiquitin transferase" evidence="12">
    <location>
        <begin position="21"/>
        <end position="286"/>
    </location>
</feature>
<dbReference type="GO" id="GO:0061630">
    <property type="term" value="F:ubiquitin protein ligase activity"/>
    <property type="evidence" value="ECO:0007669"/>
    <property type="project" value="UniProtKB-EC"/>
</dbReference>
<keyword evidence="7" id="KW-0862">Zinc</keyword>
<dbReference type="FunFam" id="3.30.40.10:FF:000388">
    <property type="entry name" value="Putative RING zinc finger domain superfamily protein"/>
    <property type="match status" value="1"/>
</dbReference>
<comment type="subcellular location">
    <subcellularLocation>
        <location evidence="2">Membrane</location>
        <topology evidence="2">Single-pass membrane protein</topology>
    </subcellularLocation>
</comment>
<dbReference type="SUPFAM" id="SSF57850">
    <property type="entry name" value="RING/U-box"/>
    <property type="match status" value="1"/>
</dbReference>
<dbReference type="Gene3D" id="3.30.40.10">
    <property type="entry name" value="Zinc/RING finger domain, C3HC4 (zinc finger)"/>
    <property type="match status" value="1"/>
</dbReference>
<dbReference type="SMART" id="SM00184">
    <property type="entry name" value="RING"/>
    <property type="match status" value="1"/>
</dbReference>
<dbReference type="PANTHER" id="PTHR47168">
    <property type="entry name" value="RING ZINC FINGER DOMAIN SUPERFAMILY PROTEIN-RELATED"/>
    <property type="match status" value="1"/>
</dbReference>
<evidence type="ECO:0000256" key="10">
    <source>
        <dbReference type="PROSITE-ProRule" id="PRU00175"/>
    </source>
</evidence>
<evidence type="ECO:0000256" key="9">
    <source>
        <dbReference type="ARBA" id="ARBA00023136"/>
    </source>
</evidence>
<evidence type="ECO:0000256" key="5">
    <source>
        <dbReference type="ARBA" id="ARBA00022723"/>
    </source>
</evidence>
<keyword evidence="6 10" id="KW-0863">Zinc-finger</keyword>
<reference evidence="14 15" key="1">
    <citation type="submission" date="2016-07" db="EMBL/GenBank/DDBJ databases">
        <title>Pervasive Adenine N6-methylation of Active Genes in Fungi.</title>
        <authorList>
            <consortium name="DOE Joint Genome Institute"/>
            <person name="Mondo S.J."/>
            <person name="Dannebaum R.O."/>
            <person name="Kuo R.C."/>
            <person name="Labutti K."/>
            <person name="Haridas S."/>
            <person name="Kuo A."/>
            <person name="Salamov A."/>
            <person name="Ahrendt S.R."/>
            <person name="Lipzen A."/>
            <person name="Sullivan W."/>
            <person name="Andreopoulos W.B."/>
            <person name="Clum A."/>
            <person name="Lindquist E."/>
            <person name="Daum C."/>
            <person name="Ramamoorthy G.K."/>
            <person name="Gryganskyi A."/>
            <person name="Culley D."/>
            <person name="Magnuson J.K."/>
            <person name="James T.Y."/>
            <person name="O'Malley M.A."/>
            <person name="Stajich J.E."/>
            <person name="Spatafora J.W."/>
            <person name="Visel A."/>
            <person name="Grigoriev I.V."/>
        </authorList>
    </citation>
    <scope>NUCLEOTIDE SEQUENCE [LARGE SCALE GENOMIC DNA]</scope>
    <source>
        <strain evidence="14 15">NRRL 1336</strain>
    </source>
</reference>
<dbReference type="AlphaFoldDB" id="A0A1X2HXD9"/>
<dbReference type="PROSITE" id="PS50089">
    <property type="entry name" value="ZF_RING_2"/>
    <property type="match status" value="1"/>
</dbReference>
<feature type="transmembrane region" description="Helical" evidence="11">
    <location>
        <begin position="156"/>
        <end position="180"/>
    </location>
</feature>
<evidence type="ECO:0000256" key="3">
    <source>
        <dbReference type="ARBA" id="ARBA00012483"/>
    </source>
</evidence>
<sequence length="286" mass="32850">MRLIWILVCLLPTAFSFTQASLVVITTNDTFIDRAAMFGPKLTKHGQLGYLMEPLDPTGCQWVEAPMDKWIALVRRGGCSFLTKVRTMQQSGAMGVVIGDMDQQKWVTMYAPGDTSDIVIPSMFLPQQEYRALLSLSRMVDSPMLILMKLDDFMTWPFMDMLLIIFVSPSIMMGFIYFSYKIRSRQRKLQDIAPMNVVSRLTIKTFHEEKRLENEAETCAICLEDYGHGEELRVLPCKHDFHPMCVDAWLTTQKKYCPLCKVNITFHTHHNNSQNEITPLIHSIVV</sequence>
<keyword evidence="8 11" id="KW-1133">Transmembrane helix</keyword>
<feature type="signal peptide" evidence="12">
    <location>
        <begin position="1"/>
        <end position="20"/>
    </location>
</feature>
<dbReference type="InterPro" id="IPR013083">
    <property type="entry name" value="Znf_RING/FYVE/PHD"/>
</dbReference>
<dbReference type="GO" id="GO:0016020">
    <property type="term" value="C:membrane"/>
    <property type="evidence" value="ECO:0007669"/>
    <property type="project" value="UniProtKB-SubCell"/>
</dbReference>
<dbReference type="PANTHER" id="PTHR47168:SF1">
    <property type="entry name" value="OS02G0798600 PROTEIN"/>
    <property type="match status" value="1"/>
</dbReference>
<evidence type="ECO:0000256" key="6">
    <source>
        <dbReference type="ARBA" id="ARBA00022771"/>
    </source>
</evidence>
<evidence type="ECO:0000313" key="14">
    <source>
        <dbReference type="EMBL" id="ORZ04613.1"/>
    </source>
</evidence>
<evidence type="ECO:0000256" key="8">
    <source>
        <dbReference type="ARBA" id="ARBA00022989"/>
    </source>
</evidence>
<dbReference type="Proteomes" id="UP000193560">
    <property type="component" value="Unassembled WGS sequence"/>
</dbReference>
<name>A0A1X2HXD9_9FUNG</name>
<gene>
    <name evidence="14" type="ORF">BCR42DRAFT_362262</name>
</gene>
<dbReference type="InterPro" id="IPR011016">
    <property type="entry name" value="Znf_RING-CH"/>
</dbReference>
<dbReference type="EMBL" id="MCGE01000049">
    <property type="protein sequence ID" value="ORZ04613.1"/>
    <property type="molecule type" value="Genomic_DNA"/>
</dbReference>
<dbReference type="STRING" id="90262.A0A1X2HXD9"/>
<keyword evidence="9 11" id="KW-0472">Membrane</keyword>
<dbReference type="SUPFAM" id="SSF52025">
    <property type="entry name" value="PA domain"/>
    <property type="match status" value="1"/>
</dbReference>
<keyword evidence="5" id="KW-0479">Metal-binding</keyword>
<organism evidence="14 15">
    <name type="scientific">Absidia repens</name>
    <dbReference type="NCBI Taxonomy" id="90262"/>
    <lineage>
        <taxon>Eukaryota</taxon>
        <taxon>Fungi</taxon>
        <taxon>Fungi incertae sedis</taxon>
        <taxon>Mucoromycota</taxon>
        <taxon>Mucoromycotina</taxon>
        <taxon>Mucoromycetes</taxon>
        <taxon>Mucorales</taxon>
        <taxon>Cunninghamellaceae</taxon>
        <taxon>Absidia</taxon>
    </lineage>
</organism>
<keyword evidence="4 11" id="KW-0812">Transmembrane</keyword>
<dbReference type="SMART" id="SM00744">
    <property type="entry name" value="RINGv"/>
    <property type="match status" value="1"/>
</dbReference>
<evidence type="ECO:0000256" key="1">
    <source>
        <dbReference type="ARBA" id="ARBA00000900"/>
    </source>
</evidence>
<dbReference type="Gene3D" id="3.50.30.30">
    <property type="match status" value="1"/>
</dbReference>
<evidence type="ECO:0000256" key="2">
    <source>
        <dbReference type="ARBA" id="ARBA00004167"/>
    </source>
</evidence>
<keyword evidence="12" id="KW-0732">Signal</keyword>
<evidence type="ECO:0000259" key="13">
    <source>
        <dbReference type="PROSITE" id="PS50089"/>
    </source>
</evidence>
<dbReference type="GO" id="GO:0008270">
    <property type="term" value="F:zinc ion binding"/>
    <property type="evidence" value="ECO:0007669"/>
    <property type="project" value="UniProtKB-KW"/>
</dbReference>
<evidence type="ECO:0000256" key="7">
    <source>
        <dbReference type="ARBA" id="ARBA00022833"/>
    </source>
</evidence>
<evidence type="ECO:0000256" key="11">
    <source>
        <dbReference type="SAM" id="Phobius"/>
    </source>
</evidence>
<dbReference type="OrthoDB" id="8062037at2759"/>
<comment type="catalytic activity">
    <reaction evidence="1">
        <text>S-ubiquitinyl-[E2 ubiquitin-conjugating enzyme]-L-cysteine + [acceptor protein]-L-lysine = [E2 ubiquitin-conjugating enzyme]-L-cysteine + N(6)-ubiquitinyl-[acceptor protein]-L-lysine.</text>
        <dbReference type="EC" id="2.3.2.27"/>
    </reaction>
</comment>
<feature type="domain" description="RING-type" evidence="13">
    <location>
        <begin position="219"/>
        <end position="261"/>
    </location>
</feature>
<dbReference type="Pfam" id="PF02225">
    <property type="entry name" value="PA"/>
    <property type="match status" value="1"/>
</dbReference>
<evidence type="ECO:0000256" key="12">
    <source>
        <dbReference type="SAM" id="SignalP"/>
    </source>
</evidence>